<keyword evidence="2" id="KW-1185">Reference proteome</keyword>
<name>A0A401JFE4_9PROT</name>
<gene>
    <name evidence="1" type="ORF">SFMTTN_2141</name>
</gene>
<evidence type="ECO:0000313" key="1">
    <source>
        <dbReference type="EMBL" id="GBL46328.1"/>
    </source>
</evidence>
<evidence type="ECO:0000313" key="2">
    <source>
        <dbReference type="Proteomes" id="UP000286806"/>
    </source>
</evidence>
<organism evidence="1 2">
    <name type="scientific">Sulfuriferula multivorans</name>
    <dbReference type="NCBI Taxonomy" id="1559896"/>
    <lineage>
        <taxon>Bacteria</taxon>
        <taxon>Pseudomonadati</taxon>
        <taxon>Pseudomonadota</taxon>
        <taxon>Betaproteobacteria</taxon>
        <taxon>Nitrosomonadales</taxon>
        <taxon>Sulfuricellaceae</taxon>
        <taxon>Sulfuriferula</taxon>
    </lineage>
</organism>
<accession>A0A401JFE4</accession>
<dbReference type="AlphaFoldDB" id="A0A401JFE4"/>
<dbReference type="Proteomes" id="UP000286806">
    <property type="component" value="Unassembled WGS sequence"/>
</dbReference>
<sequence length="40" mass="4710">MSGIFADRYQGNTLQCKLHRHFLLPIIWQLSYETGKPFSL</sequence>
<proteinExistence type="predicted"/>
<protein>
    <submittedName>
        <fullName evidence="1">Uncharacterized protein</fullName>
    </submittedName>
</protein>
<reference evidence="1 2" key="1">
    <citation type="journal article" date="2019" name="Front. Microbiol.">
        <title>Genomes of Neutrophilic Sulfur-Oxidizing Chemolithoautotrophs Representing 9 Proteobacterial Species From 8 Genera.</title>
        <authorList>
            <person name="Watanabe T."/>
            <person name="Kojima H."/>
            <person name="Umezawa K."/>
            <person name="Hori C."/>
            <person name="Takasuka T.E."/>
            <person name="Kato Y."/>
            <person name="Fukui M."/>
        </authorList>
    </citation>
    <scope>NUCLEOTIDE SEQUENCE [LARGE SCALE GENOMIC DNA]</scope>
    <source>
        <strain evidence="1 2">TTN</strain>
    </source>
</reference>
<comment type="caution">
    <text evidence="1">The sequence shown here is derived from an EMBL/GenBank/DDBJ whole genome shotgun (WGS) entry which is preliminary data.</text>
</comment>
<dbReference type="EMBL" id="BGOW01000017">
    <property type="protein sequence ID" value="GBL46328.1"/>
    <property type="molecule type" value="Genomic_DNA"/>
</dbReference>